<reference evidence="1" key="2">
    <citation type="submission" date="2023-01" db="EMBL/GenBank/DDBJ databases">
        <title>Draft genome sequence of Sneathiella chinensis strain NBRC 103408.</title>
        <authorList>
            <person name="Sun Q."/>
            <person name="Mori K."/>
        </authorList>
    </citation>
    <scope>NUCLEOTIDE SEQUENCE</scope>
    <source>
        <strain evidence="1">NBRC 103408</strain>
    </source>
</reference>
<sequence>MNKEEIRQSVKGVLDRLGDVVVPVQIIRKTPTDTLPGEPPVSGEDQFPARLLMTGTGGARGTESGPELYPAATRGLLESSAVVPRVHDDLVVDGVRRTLLAVEGADLGAGVLFDVRYQ</sequence>
<dbReference type="EMBL" id="BSNF01000008">
    <property type="protein sequence ID" value="GLQ07514.1"/>
    <property type="molecule type" value="Genomic_DNA"/>
</dbReference>
<dbReference type="Proteomes" id="UP001161409">
    <property type="component" value="Unassembled WGS sequence"/>
</dbReference>
<name>A0ABQ5U6H0_9PROT</name>
<evidence type="ECO:0000313" key="1">
    <source>
        <dbReference type="EMBL" id="GLQ07514.1"/>
    </source>
</evidence>
<organism evidence="1 2">
    <name type="scientific">Sneathiella chinensis</name>
    <dbReference type="NCBI Taxonomy" id="349750"/>
    <lineage>
        <taxon>Bacteria</taxon>
        <taxon>Pseudomonadati</taxon>
        <taxon>Pseudomonadota</taxon>
        <taxon>Alphaproteobacteria</taxon>
        <taxon>Sneathiellales</taxon>
        <taxon>Sneathiellaceae</taxon>
        <taxon>Sneathiella</taxon>
    </lineage>
</organism>
<proteinExistence type="predicted"/>
<reference evidence="1" key="1">
    <citation type="journal article" date="2014" name="Int. J. Syst. Evol. Microbiol.">
        <title>Complete genome of a new Firmicutes species belonging to the dominant human colonic microbiota ('Ruminococcus bicirculans') reveals two chromosomes and a selective capacity to utilize plant glucans.</title>
        <authorList>
            <consortium name="NISC Comparative Sequencing Program"/>
            <person name="Wegmann U."/>
            <person name="Louis P."/>
            <person name="Goesmann A."/>
            <person name="Henrissat B."/>
            <person name="Duncan S.H."/>
            <person name="Flint H.J."/>
        </authorList>
    </citation>
    <scope>NUCLEOTIDE SEQUENCE</scope>
    <source>
        <strain evidence="1">NBRC 103408</strain>
    </source>
</reference>
<dbReference type="RefSeq" id="WP_169561581.1">
    <property type="nucleotide sequence ID" value="NZ_BSNF01000008.1"/>
</dbReference>
<evidence type="ECO:0000313" key="2">
    <source>
        <dbReference type="Proteomes" id="UP001161409"/>
    </source>
</evidence>
<gene>
    <name evidence="1" type="ORF">GCM10007924_27350</name>
</gene>
<keyword evidence="2" id="KW-1185">Reference proteome</keyword>
<accession>A0ABQ5U6H0</accession>
<protein>
    <submittedName>
        <fullName evidence="1">Uncharacterized protein</fullName>
    </submittedName>
</protein>
<comment type="caution">
    <text evidence="1">The sequence shown here is derived from an EMBL/GenBank/DDBJ whole genome shotgun (WGS) entry which is preliminary data.</text>
</comment>